<evidence type="ECO:0000313" key="3">
    <source>
        <dbReference type="Proteomes" id="UP000288096"/>
    </source>
</evidence>
<accession>A0A401G2R3</accession>
<dbReference type="EMBL" id="BEXT01000001">
    <property type="protein sequence ID" value="GBC63514.1"/>
    <property type="molecule type" value="Genomic_DNA"/>
</dbReference>
<keyword evidence="3" id="KW-1185">Reference proteome</keyword>
<feature type="transmembrane region" description="Helical" evidence="1">
    <location>
        <begin position="37"/>
        <end position="55"/>
    </location>
</feature>
<keyword evidence="1" id="KW-0812">Transmembrane</keyword>
<dbReference type="Proteomes" id="UP000288096">
    <property type="component" value="Unassembled WGS sequence"/>
</dbReference>
<gene>
    <name evidence="2" type="ORF">DENIS_4508</name>
</gene>
<dbReference type="AlphaFoldDB" id="A0A401G2R3"/>
<protein>
    <submittedName>
        <fullName evidence="2">Uncharacterized protein</fullName>
    </submittedName>
</protein>
<keyword evidence="1" id="KW-1133">Transmembrane helix</keyword>
<sequence>MKPKKNDLSTQRNIAKIGMALSMGTLVYTGFRGKEAATLHIGAGLALVGFSFWHYRLYQPKTTNRGSRR</sequence>
<keyword evidence="1" id="KW-0472">Membrane</keyword>
<reference evidence="3" key="1">
    <citation type="submission" date="2017-11" db="EMBL/GenBank/DDBJ databases">
        <authorList>
            <person name="Watanabe M."/>
            <person name="Kojima H."/>
        </authorList>
    </citation>
    <scope>NUCLEOTIDE SEQUENCE [LARGE SCALE GENOMIC DNA]</scope>
    <source>
        <strain evidence="3">Tokyo 01</strain>
    </source>
</reference>
<feature type="transmembrane region" description="Helical" evidence="1">
    <location>
        <begin position="12"/>
        <end position="31"/>
    </location>
</feature>
<organism evidence="2 3">
    <name type="scientific">Desulfonema ishimotonii</name>
    <dbReference type="NCBI Taxonomy" id="45657"/>
    <lineage>
        <taxon>Bacteria</taxon>
        <taxon>Pseudomonadati</taxon>
        <taxon>Thermodesulfobacteriota</taxon>
        <taxon>Desulfobacteria</taxon>
        <taxon>Desulfobacterales</taxon>
        <taxon>Desulfococcaceae</taxon>
        <taxon>Desulfonema</taxon>
    </lineage>
</organism>
<reference evidence="3" key="2">
    <citation type="submission" date="2019-01" db="EMBL/GenBank/DDBJ databases">
        <title>Genome sequence of Desulfonema ishimotonii strain Tokyo 01.</title>
        <authorList>
            <person name="Fukui M."/>
        </authorList>
    </citation>
    <scope>NUCLEOTIDE SEQUENCE [LARGE SCALE GENOMIC DNA]</scope>
    <source>
        <strain evidence="3">Tokyo 01</strain>
    </source>
</reference>
<evidence type="ECO:0000256" key="1">
    <source>
        <dbReference type="SAM" id="Phobius"/>
    </source>
</evidence>
<name>A0A401G2R3_9BACT</name>
<evidence type="ECO:0000313" key="2">
    <source>
        <dbReference type="EMBL" id="GBC63514.1"/>
    </source>
</evidence>
<comment type="caution">
    <text evidence="2">The sequence shown here is derived from an EMBL/GenBank/DDBJ whole genome shotgun (WGS) entry which is preliminary data.</text>
</comment>
<proteinExistence type="predicted"/>